<keyword evidence="1" id="KW-1133">Transmembrane helix</keyword>
<reference evidence="2 3" key="1">
    <citation type="submission" date="2019-02" db="EMBL/GenBank/DDBJ databases">
        <authorList>
            <person name="Li S.-H."/>
        </authorList>
    </citation>
    <scope>NUCLEOTIDE SEQUENCE [LARGE SCALE GENOMIC DNA]</scope>
    <source>
        <strain evidence="2 3">IMCC14385</strain>
    </source>
</reference>
<feature type="transmembrane region" description="Helical" evidence="1">
    <location>
        <begin position="43"/>
        <end position="63"/>
    </location>
</feature>
<feature type="transmembrane region" description="Helical" evidence="1">
    <location>
        <begin position="12"/>
        <end position="31"/>
    </location>
</feature>
<protein>
    <recommendedName>
        <fullName evidence="4">Ferric oxidoreductase domain-containing protein</fullName>
    </recommendedName>
</protein>
<feature type="transmembrane region" description="Helical" evidence="1">
    <location>
        <begin position="120"/>
        <end position="141"/>
    </location>
</feature>
<evidence type="ECO:0000313" key="2">
    <source>
        <dbReference type="EMBL" id="QFU76459.1"/>
    </source>
</evidence>
<gene>
    <name evidence="2" type="ORF">EY643_12760</name>
</gene>
<feature type="transmembrane region" description="Helical" evidence="1">
    <location>
        <begin position="162"/>
        <end position="179"/>
    </location>
</feature>
<evidence type="ECO:0000256" key="1">
    <source>
        <dbReference type="SAM" id="Phobius"/>
    </source>
</evidence>
<feature type="transmembrane region" description="Helical" evidence="1">
    <location>
        <begin position="191"/>
        <end position="212"/>
    </location>
</feature>
<feature type="transmembrane region" description="Helical" evidence="1">
    <location>
        <begin position="84"/>
        <end position="108"/>
    </location>
</feature>
<evidence type="ECO:0000313" key="3">
    <source>
        <dbReference type="Proteomes" id="UP000326287"/>
    </source>
</evidence>
<dbReference type="KEGG" id="halc:EY643_12760"/>
<dbReference type="AlphaFoldDB" id="A0A5P9NLG3"/>
<proteinExistence type="predicted"/>
<dbReference type="EMBL" id="CP036422">
    <property type="protein sequence ID" value="QFU76459.1"/>
    <property type="molecule type" value="Genomic_DNA"/>
</dbReference>
<dbReference type="OrthoDB" id="1431991at2"/>
<keyword evidence="3" id="KW-1185">Reference proteome</keyword>
<organism evidence="2 3">
    <name type="scientific">Halioglobus maricola</name>
    <dbReference type="NCBI Taxonomy" id="2601894"/>
    <lineage>
        <taxon>Bacteria</taxon>
        <taxon>Pseudomonadati</taxon>
        <taxon>Pseudomonadota</taxon>
        <taxon>Gammaproteobacteria</taxon>
        <taxon>Cellvibrionales</taxon>
        <taxon>Halieaceae</taxon>
        <taxon>Halioglobus</taxon>
    </lineage>
</organism>
<name>A0A5P9NLG3_9GAMM</name>
<sequence length="215" mass="23370">MNEPEAEGIGGSVIAGTILLATAYAIVRYHVAGDVPWSEFSLFILNKGLCLAGFILLAFNFALGPAKNLGVPVPRKWLLARKAFGMTGFLLILIHALISFMLFSASYYGKFFNPDGTLTAVASLSMLAGILGFVVLWAYNLSFQTKLSEDAIFIEFITSRRFLIFALLLGGLHLVFMGYEGWLKPAGWQGGLPPISLVAFAFFAVGYSLNLLGRE</sequence>
<keyword evidence="1" id="KW-0472">Membrane</keyword>
<dbReference type="Proteomes" id="UP000326287">
    <property type="component" value="Chromosome"/>
</dbReference>
<accession>A0A5P9NLG3</accession>
<dbReference type="RefSeq" id="WP_153239601.1">
    <property type="nucleotide sequence ID" value="NZ_CP036422.1"/>
</dbReference>
<evidence type="ECO:0008006" key="4">
    <source>
        <dbReference type="Google" id="ProtNLM"/>
    </source>
</evidence>
<keyword evidence="1" id="KW-0812">Transmembrane</keyword>